<dbReference type="AlphaFoldDB" id="A0A238VH16"/>
<gene>
    <name evidence="1" type="ORF">SAMN06265371_101429</name>
</gene>
<dbReference type="Gene3D" id="3.40.30.10">
    <property type="entry name" value="Glutaredoxin"/>
    <property type="match status" value="1"/>
</dbReference>
<dbReference type="InterPro" id="IPR022551">
    <property type="entry name" value="BrxC"/>
</dbReference>
<dbReference type="NCBIfam" id="TIGR04019">
    <property type="entry name" value="B_thiol_YtxJ"/>
    <property type="match status" value="1"/>
</dbReference>
<dbReference type="RefSeq" id="WP_089380072.1">
    <property type="nucleotide sequence ID" value="NZ_FZNT01000001.1"/>
</dbReference>
<evidence type="ECO:0000313" key="1">
    <source>
        <dbReference type="EMBL" id="SNR33680.1"/>
    </source>
</evidence>
<proteinExistence type="predicted"/>
<organism evidence="1 2">
    <name type="scientific">Lutibacter agarilyticus</name>
    <dbReference type="NCBI Taxonomy" id="1109740"/>
    <lineage>
        <taxon>Bacteria</taxon>
        <taxon>Pseudomonadati</taxon>
        <taxon>Bacteroidota</taxon>
        <taxon>Flavobacteriia</taxon>
        <taxon>Flavobacteriales</taxon>
        <taxon>Flavobacteriaceae</taxon>
        <taxon>Lutibacter</taxon>
    </lineage>
</organism>
<evidence type="ECO:0000313" key="2">
    <source>
        <dbReference type="Proteomes" id="UP000198384"/>
    </source>
</evidence>
<dbReference type="InterPro" id="IPR036249">
    <property type="entry name" value="Thioredoxin-like_sf"/>
</dbReference>
<dbReference type="Pfam" id="PF11009">
    <property type="entry name" value="BrxC"/>
    <property type="match status" value="1"/>
</dbReference>
<dbReference type="OrthoDB" id="677051at2"/>
<protein>
    <submittedName>
        <fullName evidence="1">Bacillithiol system protein YtxJ</fullName>
    </submittedName>
</protein>
<dbReference type="SUPFAM" id="SSF52833">
    <property type="entry name" value="Thioredoxin-like"/>
    <property type="match status" value="1"/>
</dbReference>
<dbReference type="EMBL" id="FZNT01000001">
    <property type="protein sequence ID" value="SNR33680.1"/>
    <property type="molecule type" value="Genomic_DNA"/>
</dbReference>
<sequence length="129" mass="14909">MSFLKNIFNSSDSNEKQPTINWIPLTKIMQLDEIMNASNKKPVLIFKHSTRCGISRMALKNFERSFDIENEQLAIYLLDLIQFRTISNEIASKFNVQHQSPQAIVVYQEKVVYNDSHYGISVEAIKKAI</sequence>
<keyword evidence="2" id="KW-1185">Reference proteome</keyword>
<reference evidence="1 2" key="1">
    <citation type="submission" date="2017-06" db="EMBL/GenBank/DDBJ databases">
        <authorList>
            <person name="Kim H.J."/>
            <person name="Triplett B.A."/>
        </authorList>
    </citation>
    <scope>NUCLEOTIDE SEQUENCE [LARGE SCALE GENOMIC DNA]</scope>
    <source>
        <strain evidence="1 2">DSM 29150</strain>
    </source>
</reference>
<dbReference type="Proteomes" id="UP000198384">
    <property type="component" value="Unassembled WGS sequence"/>
</dbReference>
<accession>A0A238VH16</accession>
<name>A0A238VH16_9FLAO</name>